<organism evidence="2 3">
    <name type="scientific">Chlamydomonas eustigma</name>
    <dbReference type="NCBI Taxonomy" id="1157962"/>
    <lineage>
        <taxon>Eukaryota</taxon>
        <taxon>Viridiplantae</taxon>
        <taxon>Chlorophyta</taxon>
        <taxon>core chlorophytes</taxon>
        <taxon>Chlorophyceae</taxon>
        <taxon>CS clade</taxon>
        <taxon>Chlamydomonadales</taxon>
        <taxon>Chlamydomonadaceae</taxon>
        <taxon>Chlamydomonas</taxon>
    </lineage>
</organism>
<protein>
    <recommendedName>
        <fullName evidence="1">AMP-dependent synthetase/ligase domain-containing protein</fullName>
    </recommendedName>
</protein>
<dbReference type="Gene3D" id="3.40.50.12780">
    <property type="entry name" value="N-terminal domain of ligase-like"/>
    <property type="match status" value="1"/>
</dbReference>
<dbReference type="InterPro" id="IPR042099">
    <property type="entry name" value="ANL_N_sf"/>
</dbReference>
<name>A0A250XMX8_9CHLO</name>
<dbReference type="Pfam" id="PF00501">
    <property type="entry name" value="AMP-binding"/>
    <property type="match status" value="1"/>
</dbReference>
<evidence type="ECO:0000313" key="2">
    <source>
        <dbReference type="EMBL" id="GAX84444.1"/>
    </source>
</evidence>
<dbReference type="PANTHER" id="PTHR43767">
    <property type="entry name" value="LONG-CHAIN-FATTY-ACID--COA LIGASE"/>
    <property type="match status" value="1"/>
</dbReference>
<dbReference type="STRING" id="1157962.A0A250XMX8"/>
<keyword evidence="3" id="KW-1185">Reference proteome</keyword>
<sequence length="130" mass="14514">MAPSVLPGLMQTTWRLSVPTILDYAGRWHPEQEVVCRTPEGPISVSTYADLHLRAQLCALSLHTLGVREGSIVATLAWNTTRHLEAWYGIMGLGACCHTVNPRLSDKDIRFIMNDAQVSLLMYYSLQVCI</sequence>
<comment type="caution">
    <text evidence="2">The sequence shown here is derived from an EMBL/GenBank/DDBJ whole genome shotgun (WGS) entry which is preliminary data.</text>
</comment>
<dbReference type="SUPFAM" id="SSF56801">
    <property type="entry name" value="Acetyl-CoA synthetase-like"/>
    <property type="match status" value="1"/>
</dbReference>
<dbReference type="InterPro" id="IPR000873">
    <property type="entry name" value="AMP-dep_synth/lig_dom"/>
</dbReference>
<dbReference type="PANTHER" id="PTHR43767:SF11">
    <property type="entry name" value="MEDIUM-CHAIN-FATTY-ACID--COA LIGASE"/>
    <property type="match status" value="1"/>
</dbReference>
<evidence type="ECO:0000313" key="3">
    <source>
        <dbReference type="Proteomes" id="UP000232323"/>
    </source>
</evidence>
<feature type="domain" description="AMP-dependent synthetase/ligase" evidence="1">
    <location>
        <begin position="30"/>
        <end position="122"/>
    </location>
</feature>
<accession>A0A250XMX8</accession>
<dbReference type="Proteomes" id="UP000232323">
    <property type="component" value="Unassembled WGS sequence"/>
</dbReference>
<gene>
    <name evidence="2" type="ORF">CEUSTIGMA_g11864.t1</name>
</gene>
<reference evidence="2 3" key="1">
    <citation type="submission" date="2017-08" db="EMBL/GenBank/DDBJ databases">
        <title>Acidophilic green algal genome provides insights into adaptation to an acidic environment.</title>
        <authorList>
            <person name="Hirooka S."/>
            <person name="Hirose Y."/>
            <person name="Kanesaki Y."/>
            <person name="Higuchi S."/>
            <person name="Fujiwara T."/>
            <person name="Onuma R."/>
            <person name="Era A."/>
            <person name="Ohbayashi R."/>
            <person name="Uzuka A."/>
            <person name="Nozaki H."/>
            <person name="Yoshikawa H."/>
            <person name="Miyagishima S.Y."/>
        </authorList>
    </citation>
    <scope>NUCLEOTIDE SEQUENCE [LARGE SCALE GENOMIC DNA]</scope>
    <source>
        <strain evidence="2 3">NIES-2499</strain>
    </source>
</reference>
<dbReference type="InterPro" id="IPR050237">
    <property type="entry name" value="ATP-dep_AMP-bd_enzyme"/>
</dbReference>
<proteinExistence type="predicted"/>
<evidence type="ECO:0000259" key="1">
    <source>
        <dbReference type="Pfam" id="PF00501"/>
    </source>
</evidence>
<dbReference type="AlphaFoldDB" id="A0A250XMX8"/>
<dbReference type="EMBL" id="BEGY01000125">
    <property type="protein sequence ID" value="GAX84444.1"/>
    <property type="molecule type" value="Genomic_DNA"/>
</dbReference>
<dbReference type="OrthoDB" id="10253115at2759"/>